<feature type="compositionally biased region" description="Acidic residues" evidence="2">
    <location>
        <begin position="101"/>
        <end position="118"/>
    </location>
</feature>
<accession>A0A8D8G1C4</accession>
<evidence type="ECO:0000256" key="1">
    <source>
        <dbReference type="SAM" id="Coils"/>
    </source>
</evidence>
<reference evidence="3" key="1">
    <citation type="submission" date="2021-05" db="EMBL/GenBank/DDBJ databases">
        <authorList>
            <person name="Alioto T."/>
            <person name="Alioto T."/>
            <person name="Gomez Garrido J."/>
        </authorList>
    </citation>
    <scope>NUCLEOTIDE SEQUENCE</scope>
</reference>
<sequence length="141" mass="15518">MGSASNPEPSIITAAPPVQNQQLIQLQLQQQQQQLQNLQLQQLQFQQQQLQQQLAQLKVASSSSQVYTTVAYSNEDSKPAASELRNVTLNQSNQLLGNAASDEDYASEEEPEEDEDDDRGISGVTVTFPVEIPTTITTEQS</sequence>
<evidence type="ECO:0000313" key="3">
    <source>
        <dbReference type="EMBL" id="CAG6490139.1"/>
    </source>
</evidence>
<proteinExistence type="predicted"/>
<organism evidence="3">
    <name type="scientific">Culex pipiens</name>
    <name type="common">House mosquito</name>
    <dbReference type="NCBI Taxonomy" id="7175"/>
    <lineage>
        <taxon>Eukaryota</taxon>
        <taxon>Metazoa</taxon>
        <taxon>Ecdysozoa</taxon>
        <taxon>Arthropoda</taxon>
        <taxon>Hexapoda</taxon>
        <taxon>Insecta</taxon>
        <taxon>Pterygota</taxon>
        <taxon>Neoptera</taxon>
        <taxon>Endopterygota</taxon>
        <taxon>Diptera</taxon>
        <taxon>Nematocera</taxon>
        <taxon>Culicoidea</taxon>
        <taxon>Culicidae</taxon>
        <taxon>Culicinae</taxon>
        <taxon>Culicini</taxon>
        <taxon>Culex</taxon>
        <taxon>Culex</taxon>
    </lineage>
</organism>
<dbReference type="EMBL" id="HBUE01114257">
    <property type="protein sequence ID" value="CAG6490144.1"/>
    <property type="molecule type" value="Transcribed_RNA"/>
</dbReference>
<evidence type="ECO:0000256" key="2">
    <source>
        <dbReference type="SAM" id="MobiDB-lite"/>
    </source>
</evidence>
<dbReference type="AlphaFoldDB" id="A0A8D8G1C4"/>
<dbReference type="EMBL" id="HBUE01114255">
    <property type="protein sequence ID" value="CAG6490139.1"/>
    <property type="molecule type" value="Transcribed_RNA"/>
</dbReference>
<keyword evidence="1" id="KW-0175">Coiled coil</keyword>
<feature type="coiled-coil region" evidence="1">
    <location>
        <begin position="21"/>
        <end position="60"/>
    </location>
</feature>
<feature type="region of interest" description="Disordered" evidence="2">
    <location>
        <begin position="91"/>
        <end position="141"/>
    </location>
</feature>
<protein>
    <submittedName>
        <fullName evidence="3">(northern house mosquito) hypothetical protein</fullName>
    </submittedName>
</protein>
<name>A0A8D8G1C4_CULPI</name>